<feature type="compositionally biased region" description="Pro residues" evidence="1">
    <location>
        <begin position="90"/>
        <end position="112"/>
    </location>
</feature>
<feature type="compositionally biased region" description="Polar residues" evidence="1">
    <location>
        <begin position="202"/>
        <end position="220"/>
    </location>
</feature>
<dbReference type="CDD" id="cd06257">
    <property type="entry name" value="DnaJ"/>
    <property type="match status" value="1"/>
</dbReference>
<feature type="compositionally biased region" description="Polar residues" evidence="1">
    <location>
        <begin position="335"/>
        <end position="358"/>
    </location>
</feature>
<evidence type="ECO:0000313" key="4">
    <source>
        <dbReference type="Proteomes" id="UP000664521"/>
    </source>
</evidence>
<feature type="compositionally biased region" description="Polar residues" evidence="1">
    <location>
        <begin position="646"/>
        <end position="659"/>
    </location>
</feature>
<evidence type="ECO:0000259" key="2">
    <source>
        <dbReference type="PROSITE" id="PS50076"/>
    </source>
</evidence>
<dbReference type="SMART" id="SM00271">
    <property type="entry name" value="DnaJ"/>
    <property type="match status" value="1"/>
</dbReference>
<keyword evidence="4" id="KW-1185">Reference proteome</keyword>
<sequence>MVKADARHDYYADLELPPAATAEEIRKQFHKLALRYHPDRNPGKEAEYIPKFQAIQSANEILTDPTQRAKYDTDRLRNGTFYPYASPTRPNVPPRSPANNFPPPPPRPPPPTATKTSHPAASSGTSRYTQYAKAEAPSGRTNVDDNQTKANAFKAWEQMRHGTGPPPTSRVPPRGTRPTFPVRPVPNGTSDDSTPPRRTPYEQFQESQGTPRMSRANTTRVPRKTAFPAATFAGEETPAPKKPQFNGVPHTERPSRANANFAMPSEPGHRKPDPLQPFKPHTGPDGHFTKSERISTPYATSGGERTYFSSHHLQRPTSGERRGSTERYDTDPTSRDASQVRPSSTPTDRQHHSASPKTRTPKQRVPLSSSSSSTSSSDESRKFTQRPFGTRRKPLRKTNEGQRRPNLRPSVKVDTAPDVESAMSGHSGLRKSWFDGERKPQVPEGAKADLPEGFLQHRLKRESLRMDPKQRHGPDMEGPASTTKSQPPLQRPKSWHENYGPPKDGQNLRSKSRTQAEIRTDKEPIFNFPTHDAKTSFDKKPPLKSRSSESINTNFSPSHWNGQFTSGKDNFIPPTSRNREVPDGTSTSQARPMPPPPPPRQDGTQISSSAPTTSIPPNSAQGPAPPNHINFTAEEWAQHFKPPSWDYSQGPKSSSPVRSTNRKRPLQPLKSARVPSKRPAAASVSSAAEKAGNGPGLASAQSSSSRTSGDESAMDIDPVLTPLSGPSSGEHRSSAPPDRTTKGGHPLPGGPPVPPQADGQASADTGPLYVSDLKNVAPFAPNAEGLTDLSDLTTTLPFESRPSNKPPVLRPQLLKLPDPPKAPLSPPQCSWGYYIGQMKVYMLEWNEYNSKMLAHFTERQSNIGNTLSGDWMGSLGDQGYQQYMKGVEEDFRVRTHWDVSWEKHRECMKNLGSVREKFHPRQD</sequence>
<evidence type="ECO:0000256" key="1">
    <source>
        <dbReference type="SAM" id="MobiDB-lite"/>
    </source>
</evidence>
<dbReference type="PRINTS" id="PR00625">
    <property type="entry name" value="JDOMAIN"/>
</dbReference>
<dbReference type="InterPro" id="IPR018253">
    <property type="entry name" value="DnaJ_domain_CS"/>
</dbReference>
<dbReference type="FunFam" id="1.10.287.110:FF:000096">
    <property type="entry name" value="DnaJ domain protein"/>
    <property type="match status" value="1"/>
</dbReference>
<feature type="compositionally biased region" description="Basic and acidic residues" evidence="1">
    <location>
        <begin position="514"/>
        <end position="524"/>
    </location>
</feature>
<organism evidence="3 4">
    <name type="scientific">Heterodermia speciosa</name>
    <dbReference type="NCBI Taxonomy" id="116794"/>
    <lineage>
        <taxon>Eukaryota</taxon>
        <taxon>Fungi</taxon>
        <taxon>Dikarya</taxon>
        <taxon>Ascomycota</taxon>
        <taxon>Pezizomycotina</taxon>
        <taxon>Lecanoromycetes</taxon>
        <taxon>OSLEUM clade</taxon>
        <taxon>Lecanoromycetidae</taxon>
        <taxon>Caliciales</taxon>
        <taxon>Physciaceae</taxon>
        <taxon>Heterodermia</taxon>
    </lineage>
</organism>
<dbReference type="Gene3D" id="1.10.287.110">
    <property type="entry name" value="DnaJ domain"/>
    <property type="match status" value="1"/>
</dbReference>
<feature type="compositionally biased region" description="Basic and acidic residues" evidence="1">
    <location>
        <begin position="461"/>
        <end position="475"/>
    </location>
</feature>
<protein>
    <recommendedName>
        <fullName evidence="2">J domain-containing protein</fullName>
    </recommendedName>
</protein>
<feature type="region of interest" description="Disordered" evidence="1">
    <location>
        <begin position="158"/>
        <end position="767"/>
    </location>
</feature>
<feature type="compositionally biased region" description="Basic and acidic residues" evidence="1">
    <location>
        <begin position="531"/>
        <end position="541"/>
    </location>
</feature>
<feature type="compositionally biased region" description="Basic and acidic residues" evidence="1">
    <location>
        <begin position="318"/>
        <end position="334"/>
    </location>
</feature>
<feature type="compositionally biased region" description="Basic and acidic residues" evidence="1">
    <location>
        <begin position="432"/>
        <end position="450"/>
    </location>
</feature>
<feature type="compositionally biased region" description="Low complexity" evidence="1">
    <location>
        <begin position="606"/>
        <end position="620"/>
    </location>
</feature>
<dbReference type="OrthoDB" id="10250354at2759"/>
<dbReference type="SUPFAM" id="SSF46565">
    <property type="entry name" value="Chaperone J-domain"/>
    <property type="match status" value="1"/>
</dbReference>
<dbReference type="PANTHER" id="PTHR24074">
    <property type="entry name" value="CO-CHAPERONE PROTEIN DJLA"/>
    <property type="match status" value="1"/>
</dbReference>
<feature type="region of interest" description="Disordered" evidence="1">
    <location>
        <begin position="59"/>
        <end position="146"/>
    </location>
</feature>
<dbReference type="Pfam" id="PF00226">
    <property type="entry name" value="DnaJ"/>
    <property type="match status" value="1"/>
</dbReference>
<dbReference type="EMBL" id="CAJPDS010000003">
    <property type="protein sequence ID" value="CAF9905108.1"/>
    <property type="molecule type" value="Genomic_DNA"/>
</dbReference>
<feature type="domain" description="J" evidence="2">
    <location>
        <begin position="9"/>
        <end position="75"/>
    </location>
</feature>
<feature type="compositionally biased region" description="Low complexity" evidence="1">
    <location>
        <begin position="677"/>
        <end position="691"/>
    </location>
</feature>
<comment type="caution">
    <text evidence="3">The sequence shown here is derived from an EMBL/GenBank/DDBJ whole genome shotgun (WGS) entry which is preliminary data.</text>
</comment>
<reference evidence="3" key="1">
    <citation type="submission" date="2021-03" db="EMBL/GenBank/DDBJ databases">
        <authorList>
            <person name="Tagirdzhanova G."/>
        </authorList>
    </citation>
    <scope>NUCLEOTIDE SEQUENCE</scope>
</reference>
<dbReference type="InterPro" id="IPR036869">
    <property type="entry name" value="J_dom_sf"/>
</dbReference>
<name>A0A8H3I555_9LECA</name>
<dbReference type="PROSITE" id="PS00636">
    <property type="entry name" value="DNAJ_1"/>
    <property type="match status" value="1"/>
</dbReference>
<gene>
    <name evidence="3" type="ORF">HETSPECPRED_004875</name>
</gene>
<dbReference type="Proteomes" id="UP000664521">
    <property type="component" value="Unassembled WGS sequence"/>
</dbReference>
<feature type="compositionally biased region" description="Polar residues" evidence="1">
    <location>
        <begin position="548"/>
        <end position="576"/>
    </location>
</feature>
<dbReference type="InterPro" id="IPR001623">
    <property type="entry name" value="DnaJ_domain"/>
</dbReference>
<feature type="compositionally biased region" description="Basic and acidic residues" evidence="1">
    <location>
        <begin position="282"/>
        <end position="293"/>
    </location>
</feature>
<accession>A0A8H3I555</accession>
<dbReference type="AlphaFoldDB" id="A0A8H3I555"/>
<feature type="compositionally biased region" description="Polar residues" evidence="1">
    <location>
        <begin position="113"/>
        <end position="129"/>
    </location>
</feature>
<dbReference type="InterPro" id="IPR050817">
    <property type="entry name" value="DjlA_DnaK_co-chaperone"/>
</dbReference>
<dbReference type="PROSITE" id="PS50076">
    <property type="entry name" value="DNAJ_2"/>
    <property type="match status" value="1"/>
</dbReference>
<feature type="compositionally biased region" description="Basic and acidic residues" evidence="1">
    <location>
        <begin position="67"/>
        <end position="77"/>
    </location>
</feature>
<feature type="compositionally biased region" description="Polar residues" evidence="1">
    <location>
        <begin position="307"/>
        <end position="317"/>
    </location>
</feature>
<proteinExistence type="predicted"/>
<evidence type="ECO:0000313" key="3">
    <source>
        <dbReference type="EMBL" id="CAF9905108.1"/>
    </source>
</evidence>
<feature type="compositionally biased region" description="Low complexity" evidence="1">
    <location>
        <begin position="368"/>
        <end position="377"/>
    </location>
</feature>